<comment type="caution">
    <text evidence="2">The sequence shown here is derived from an EMBL/GenBank/DDBJ whole genome shotgun (WGS) entry which is preliminary data.</text>
</comment>
<evidence type="ECO:0000313" key="2">
    <source>
        <dbReference type="EMBL" id="TNV80618.1"/>
    </source>
</evidence>
<sequence>MESHAIFEKQGLCKCLRGHKVRYYCAQENCQLHLNDIFLCDICFQDLMKKEPHKLQLINVLFEELKAKWTDFIDKVEKFHALVQNKVQSQWELNYWLYNASIRQNATARHNINDDWAYFANKLYEELKGQKSTFMQCSQTLNVVRLHDNNSWLAKNQEIFNKFGYLADIEKPDFLYDLYKHCIANCTIPLEQDQVSLRQQILAFKVRLAEESIAAAIASPKLVLNPQELQDTVMNLKHAQAIQEAKLQAMFSLFGDIKGASSFVSQSLSQRNYDLWWPQQLNKVEQDKNKELESKIDKIIKDIKQLDETVQGLKREQRAFEKRQTSINIAFQNSMTEFKEIQGKYQIDMQSLQNLFKGLNDTQEKQIKNNNQQSTGQNFAISKPVFKQEFFDNIFSTLNSPMNDYNPVLNGQGQSKLSEYIVKHGWKWSLQVQQIGQGNRSTQWATFEGQERGAGWYPLQKDYTMDR</sequence>
<evidence type="ECO:0000256" key="1">
    <source>
        <dbReference type="SAM" id="Coils"/>
    </source>
</evidence>
<keyword evidence="1" id="KW-0175">Coiled coil</keyword>
<dbReference type="EMBL" id="RRYP01007274">
    <property type="protein sequence ID" value="TNV80618.1"/>
    <property type="molecule type" value="Genomic_DNA"/>
</dbReference>
<organism evidence="2 3">
    <name type="scientific">Halteria grandinella</name>
    <dbReference type="NCBI Taxonomy" id="5974"/>
    <lineage>
        <taxon>Eukaryota</taxon>
        <taxon>Sar</taxon>
        <taxon>Alveolata</taxon>
        <taxon>Ciliophora</taxon>
        <taxon>Intramacronucleata</taxon>
        <taxon>Spirotrichea</taxon>
        <taxon>Stichotrichia</taxon>
        <taxon>Sporadotrichida</taxon>
        <taxon>Halteriidae</taxon>
        <taxon>Halteria</taxon>
    </lineage>
</organism>
<reference evidence="2" key="1">
    <citation type="submission" date="2019-06" db="EMBL/GenBank/DDBJ databases">
        <authorList>
            <person name="Zheng W."/>
        </authorList>
    </citation>
    <scope>NUCLEOTIDE SEQUENCE</scope>
    <source>
        <strain evidence="2">QDHG01</strain>
    </source>
</reference>
<dbReference type="AlphaFoldDB" id="A0A8J8NSC1"/>
<gene>
    <name evidence="2" type="ORF">FGO68_gene4051</name>
</gene>
<accession>A0A8J8NSC1</accession>
<name>A0A8J8NSC1_HALGN</name>
<evidence type="ECO:0000313" key="3">
    <source>
        <dbReference type="Proteomes" id="UP000785679"/>
    </source>
</evidence>
<feature type="coiled-coil region" evidence="1">
    <location>
        <begin position="282"/>
        <end position="323"/>
    </location>
</feature>
<dbReference type="Proteomes" id="UP000785679">
    <property type="component" value="Unassembled WGS sequence"/>
</dbReference>
<proteinExistence type="predicted"/>
<protein>
    <submittedName>
        <fullName evidence="2">Uncharacterized protein</fullName>
    </submittedName>
</protein>
<keyword evidence="3" id="KW-1185">Reference proteome</keyword>